<proteinExistence type="predicted"/>
<gene>
    <name evidence="8" type="ORF">GSF08_04210</name>
</gene>
<comment type="caution">
    <text evidence="8">The sequence shown here is derived from an EMBL/GenBank/DDBJ whole genome shotgun (WGS) entry which is preliminary data.</text>
</comment>
<keyword evidence="9" id="KW-1185">Reference proteome</keyword>
<feature type="domain" description="ABC3 transporter permease C-terminal" evidence="7">
    <location>
        <begin position="669"/>
        <end position="778"/>
    </location>
</feature>
<dbReference type="InterPro" id="IPR003838">
    <property type="entry name" value="ABC3_permease_C"/>
</dbReference>
<evidence type="ECO:0000256" key="6">
    <source>
        <dbReference type="SAM" id="Phobius"/>
    </source>
</evidence>
<reference evidence="8 9" key="2">
    <citation type="submission" date="2020-01" db="EMBL/GenBank/DDBJ databases">
        <title>Clostridiaceae sp. nov. isolated from the gut of human by culturomics.</title>
        <authorList>
            <person name="Chang Y."/>
        </authorList>
    </citation>
    <scope>NUCLEOTIDE SEQUENCE [LARGE SCALE GENOMIC DNA]</scope>
    <source>
        <strain evidence="8 9">DONG20-135</strain>
    </source>
</reference>
<name>A0A6N8UBT5_9FIRM</name>
<dbReference type="EMBL" id="WUUQ01000001">
    <property type="protein sequence ID" value="MXQ73137.1"/>
    <property type="molecule type" value="Genomic_DNA"/>
</dbReference>
<dbReference type="AlphaFoldDB" id="A0A6N8UBT5"/>
<dbReference type="InterPro" id="IPR038766">
    <property type="entry name" value="Membrane_comp_ABC_pdt"/>
</dbReference>
<keyword evidence="4 6" id="KW-1133">Transmembrane helix</keyword>
<evidence type="ECO:0000313" key="9">
    <source>
        <dbReference type="Proteomes" id="UP000434036"/>
    </source>
</evidence>
<dbReference type="PANTHER" id="PTHR30287">
    <property type="entry name" value="MEMBRANE COMPONENT OF PREDICTED ABC SUPERFAMILY METABOLITE UPTAKE TRANSPORTER"/>
    <property type="match status" value="1"/>
</dbReference>
<evidence type="ECO:0000256" key="4">
    <source>
        <dbReference type="ARBA" id="ARBA00022989"/>
    </source>
</evidence>
<reference evidence="8 9" key="1">
    <citation type="submission" date="2019-12" db="EMBL/GenBank/DDBJ databases">
        <authorList>
            <person name="Yang R."/>
        </authorList>
    </citation>
    <scope>NUCLEOTIDE SEQUENCE [LARGE SCALE GENOMIC DNA]</scope>
    <source>
        <strain evidence="8 9">DONG20-135</strain>
    </source>
</reference>
<feature type="transmembrane region" description="Helical" evidence="6">
    <location>
        <begin position="253"/>
        <end position="274"/>
    </location>
</feature>
<keyword evidence="5 6" id="KW-0472">Membrane</keyword>
<evidence type="ECO:0000256" key="5">
    <source>
        <dbReference type="ARBA" id="ARBA00023136"/>
    </source>
</evidence>
<dbReference type="GO" id="GO:0005886">
    <property type="term" value="C:plasma membrane"/>
    <property type="evidence" value="ECO:0007669"/>
    <property type="project" value="UniProtKB-SubCell"/>
</dbReference>
<feature type="transmembrane region" description="Helical" evidence="6">
    <location>
        <begin position="424"/>
        <end position="442"/>
    </location>
</feature>
<comment type="subcellular location">
    <subcellularLocation>
        <location evidence="1">Cell membrane</location>
        <topology evidence="1">Multi-pass membrane protein</topology>
    </subcellularLocation>
</comment>
<evidence type="ECO:0000259" key="7">
    <source>
        <dbReference type="Pfam" id="PF02687"/>
    </source>
</evidence>
<feature type="transmembrane region" description="Helical" evidence="6">
    <location>
        <begin position="663"/>
        <end position="682"/>
    </location>
</feature>
<dbReference type="Proteomes" id="UP000434036">
    <property type="component" value="Unassembled WGS sequence"/>
</dbReference>
<evidence type="ECO:0000256" key="3">
    <source>
        <dbReference type="ARBA" id="ARBA00022692"/>
    </source>
</evidence>
<evidence type="ECO:0000256" key="1">
    <source>
        <dbReference type="ARBA" id="ARBA00004651"/>
    </source>
</evidence>
<organism evidence="8 9">
    <name type="scientific">Copranaerobaculum intestinale</name>
    <dbReference type="NCBI Taxonomy" id="2692629"/>
    <lineage>
        <taxon>Bacteria</taxon>
        <taxon>Bacillati</taxon>
        <taxon>Bacillota</taxon>
        <taxon>Erysipelotrichia</taxon>
        <taxon>Erysipelotrichales</taxon>
        <taxon>Erysipelotrichaceae</taxon>
        <taxon>Copranaerobaculum</taxon>
    </lineage>
</organism>
<feature type="transmembrane region" description="Helical" evidence="6">
    <location>
        <begin position="758"/>
        <end position="777"/>
    </location>
</feature>
<evidence type="ECO:0000313" key="8">
    <source>
        <dbReference type="EMBL" id="MXQ73137.1"/>
    </source>
</evidence>
<keyword evidence="2" id="KW-1003">Cell membrane</keyword>
<sequence length="793" mass="89613">MNFRILQRDMMKRKGVNMILFLFITLATVFLASSVNNILVVNSAVEYFIDYANVPDINIVMKSETDTEKINAWLDQQIQKGAIERYHYQALRTLSEKAVRISANGKEKKLDTKGDSLYVGTIPDEFNQAFDESGKRFTLKSGEIAMSGSMMERNHLKLGDTFLLKLGDETKTFQITVKTKDAAFGNEMAGMSRFLVNDRDFRDISKNTLGIGLYDVVSKDAFAFTQKLDNQGFTSIANTVTRDMYRKIYSFDMIMAGLLILIGVCLILIALLVLRFTLVFTIEEQYQEIGILKAIGLRDNAIRKLYLVKYFAIVMAGAVLGLGISVPVSTMMIAGINSNMVMENSSAHLGVSILCAVFVVVLVLAFCYFCTRRLSRVSAITAIRGGDIGERYHKRYGLLLHKRKYMPVILYLGSNDILSHLKRYTVLIITFCISFILITIPLNTLNTMRSDEMVKKFLLDPNSSVYVRQIELESEGKYMDVNALNAGIDRLQKELKAEGYDAKLHGEAIFFLQIKGLDASQTMNLMSVQILDQNASYAQYSSGSAPKLENEIAFSEYIMKHKGWEIGDYVTVLINGKERTMIITGTYSDYMQLGKSARVNPNIDLSQEIMFDYWTIMVNMKTDMTQEETAVKMQKLFPDYEWMSAQQLVDSNIGGIQDILDELLLPMTAMLCLVIMLITLLMEKLFITREKGEIAMMKSIGFRYSAIRSWQIIRMSLVVLTSMFISIPLSLLSNQFLLKPIFAIMGAEVQIQVDAVQAYLLYPAGLLIGIILATILATRSIKYVDIREMNNLE</sequence>
<accession>A0A6N8UBT5</accession>
<keyword evidence="3 6" id="KW-0812">Transmembrane</keyword>
<feature type="transmembrane region" description="Helical" evidence="6">
    <location>
        <begin position="348"/>
        <end position="370"/>
    </location>
</feature>
<feature type="transmembrane region" description="Helical" evidence="6">
    <location>
        <begin position="717"/>
        <end position="738"/>
    </location>
</feature>
<evidence type="ECO:0000256" key="2">
    <source>
        <dbReference type="ARBA" id="ARBA00022475"/>
    </source>
</evidence>
<protein>
    <submittedName>
        <fullName evidence="8">FtsX-like permease family protein</fullName>
    </submittedName>
</protein>
<feature type="domain" description="ABC3 transporter permease C-terminal" evidence="7">
    <location>
        <begin position="261"/>
        <end position="374"/>
    </location>
</feature>
<dbReference type="Pfam" id="PF02687">
    <property type="entry name" value="FtsX"/>
    <property type="match status" value="2"/>
</dbReference>
<feature type="transmembrane region" description="Helical" evidence="6">
    <location>
        <begin position="310"/>
        <end position="336"/>
    </location>
</feature>
<dbReference type="PANTHER" id="PTHR30287:SF2">
    <property type="entry name" value="BLL1001 PROTEIN"/>
    <property type="match status" value="1"/>
</dbReference>